<dbReference type="OrthoDB" id="3239511at2759"/>
<dbReference type="STRING" id="486041.B0DVF9"/>
<keyword evidence="2" id="KW-1185">Reference proteome</keyword>
<dbReference type="EMBL" id="DS547139">
    <property type="protein sequence ID" value="EDR01413.1"/>
    <property type="molecule type" value="Genomic_DNA"/>
</dbReference>
<dbReference type="HOGENOM" id="CLU_009122_4_0_1"/>
<organism evidence="2">
    <name type="scientific">Laccaria bicolor (strain S238N-H82 / ATCC MYA-4686)</name>
    <name type="common">Bicoloured deceiver</name>
    <name type="synonym">Laccaria laccata var. bicolor</name>
    <dbReference type="NCBI Taxonomy" id="486041"/>
    <lineage>
        <taxon>Eukaryota</taxon>
        <taxon>Fungi</taxon>
        <taxon>Dikarya</taxon>
        <taxon>Basidiomycota</taxon>
        <taxon>Agaricomycotina</taxon>
        <taxon>Agaricomycetes</taxon>
        <taxon>Agaricomycetidae</taxon>
        <taxon>Agaricales</taxon>
        <taxon>Agaricineae</taxon>
        <taxon>Hydnangiaceae</taxon>
        <taxon>Laccaria</taxon>
    </lineage>
</organism>
<dbReference type="Proteomes" id="UP000001194">
    <property type="component" value="Unassembled WGS sequence"/>
</dbReference>
<dbReference type="AlphaFoldDB" id="B0DVF9"/>
<accession>B0DVF9</accession>
<gene>
    <name evidence="1" type="ORF">LACBIDRAFT_333278</name>
</gene>
<protein>
    <submittedName>
        <fullName evidence="1">Predicted protein</fullName>
    </submittedName>
</protein>
<reference evidence="1 2" key="1">
    <citation type="journal article" date="2008" name="Nature">
        <title>The genome of Laccaria bicolor provides insights into mycorrhizal symbiosis.</title>
        <authorList>
            <person name="Martin F."/>
            <person name="Aerts A."/>
            <person name="Ahren D."/>
            <person name="Brun A."/>
            <person name="Danchin E.G.J."/>
            <person name="Duchaussoy F."/>
            <person name="Gibon J."/>
            <person name="Kohler A."/>
            <person name="Lindquist E."/>
            <person name="Pereda V."/>
            <person name="Salamov A."/>
            <person name="Shapiro H.J."/>
            <person name="Wuyts J."/>
            <person name="Blaudez D."/>
            <person name="Buee M."/>
            <person name="Brokstein P."/>
            <person name="Canbaeck B."/>
            <person name="Cohen D."/>
            <person name="Courty P.E."/>
            <person name="Coutinho P.M."/>
            <person name="Delaruelle C."/>
            <person name="Detter J.C."/>
            <person name="Deveau A."/>
            <person name="DiFazio S."/>
            <person name="Duplessis S."/>
            <person name="Fraissinet-Tachet L."/>
            <person name="Lucic E."/>
            <person name="Frey-Klett P."/>
            <person name="Fourrey C."/>
            <person name="Feussner I."/>
            <person name="Gay G."/>
            <person name="Grimwood J."/>
            <person name="Hoegger P.J."/>
            <person name="Jain P."/>
            <person name="Kilaru S."/>
            <person name="Labbe J."/>
            <person name="Lin Y.C."/>
            <person name="Legue V."/>
            <person name="Le Tacon F."/>
            <person name="Marmeisse R."/>
            <person name="Melayah D."/>
            <person name="Montanini B."/>
            <person name="Muratet M."/>
            <person name="Nehls U."/>
            <person name="Niculita-Hirzel H."/>
            <person name="Oudot-Le Secq M.P."/>
            <person name="Peter M."/>
            <person name="Quesneville H."/>
            <person name="Rajashekar B."/>
            <person name="Reich M."/>
            <person name="Rouhier N."/>
            <person name="Schmutz J."/>
            <person name="Yin T."/>
            <person name="Chalot M."/>
            <person name="Henrissat B."/>
            <person name="Kuees U."/>
            <person name="Lucas S."/>
            <person name="Van de Peer Y."/>
            <person name="Podila G.K."/>
            <person name="Polle A."/>
            <person name="Pukkila P.J."/>
            <person name="Richardson P.M."/>
            <person name="Rouze P."/>
            <person name="Sanders I.R."/>
            <person name="Stajich J.E."/>
            <person name="Tunlid A."/>
            <person name="Tuskan G."/>
            <person name="Grigoriev I.V."/>
        </authorList>
    </citation>
    <scope>NUCLEOTIDE SEQUENCE [LARGE SCALE GENOMIC DNA]</scope>
    <source>
        <strain evidence="2">S238N-H82 / ATCC MYA-4686</strain>
    </source>
</reference>
<name>B0DVF9_LACBS</name>
<dbReference type="InParanoid" id="B0DVF9"/>
<dbReference type="RefSeq" id="XP_001887958.1">
    <property type="nucleotide sequence ID" value="XM_001887923.1"/>
</dbReference>
<dbReference type="GeneID" id="6083574"/>
<evidence type="ECO:0000313" key="2">
    <source>
        <dbReference type="Proteomes" id="UP000001194"/>
    </source>
</evidence>
<sequence length="509" mass="58526">MPVIEDPSDPTSCSVAEKEEFAHFKQEIYQKVLKKVFQNLKQRSQHGEAHCCADGLNQVLHLGILIESQDAEEPAYFCGCRAASAHHPCPKCLVAQSDLHNILGNFELRTPQSMRAVLTEASKAKTMAAKEKILKDNGMHNIEHFLWDFRFSDPYKAYSYDTLHSDDLGKWGKHLWPLLLDVLEEHNGQAFYDILKQALSVYQKCCAAVEREYGKSFNFLKQHACSHVPQDIREKGTVDNFSTCYSEGFQQEAAQSFGQTNMKEAEHQMCIIDEKQEAIARICMAIDNDKKARLNLELAEDINEREVLDLESESSTTWRFGSPEGKKMNLHVVAVNLANDNHRYRSLDERLRDFIAFNMPKEAVQMQFEDDIYVQRYKCVILKYQSVEDWTEGTDIMHCNPDFHGRHCFDCVIIHDDAPKLSVARLCDLFCCSLPSGKTLDLALVHHFSCSQWKPRTVWDGCRVLYEEPDTTLVRMDYLVRGALVCPVSEQADEKFYYFIDCIEPDIFL</sequence>
<evidence type="ECO:0000313" key="1">
    <source>
        <dbReference type="EMBL" id="EDR01413.1"/>
    </source>
</evidence>
<dbReference type="KEGG" id="lbc:LACBIDRAFT_333278"/>
<dbReference type="Pfam" id="PF18759">
    <property type="entry name" value="Plavaka"/>
    <property type="match status" value="1"/>
</dbReference>
<dbReference type="InterPro" id="IPR041078">
    <property type="entry name" value="Plavaka"/>
</dbReference>
<proteinExistence type="predicted"/>